<dbReference type="OrthoDB" id="6375675at2759"/>
<feature type="compositionally biased region" description="Low complexity" evidence="1">
    <location>
        <begin position="830"/>
        <end position="874"/>
    </location>
</feature>
<dbReference type="GO" id="GO:0140588">
    <property type="term" value="P:chromatin looping"/>
    <property type="evidence" value="ECO:0007669"/>
    <property type="project" value="InterPro"/>
</dbReference>
<reference evidence="3" key="1">
    <citation type="submission" date="2025-08" db="UniProtKB">
        <authorList>
            <consortium name="RefSeq"/>
        </authorList>
    </citation>
    <scope>IDENTIFICATION</scope>
    <source>
        <tissue evidence="3">Whole organism</tissue>
    </source>
</reference>
<feature type="compositionally biased region" description="Polar residues" evidence="1">
    <location>
        <begin position="704"/>
        <end position="724"/>
    </location>
</feature>
<dbReference type="GO" id="GO:1990414">
    <property type="term" value="P:replication-born double-strand break repair via sister chromatid exchange"/>
    <property type="evidence" value="ECO:0007669"/>
    <property type="project" value="TreeGrafter"/>
</dbReference>
<feature type="region of interest" description="Disordered" evidence="1">
    <location>
        <begin position="1390"/>
        <end position="1413"/>
    </location>
</feature>
<dbReference type="KEGG" id="hazt:108671863"/>
<dbReference type="Proteomes" id="UP000694843">
    <property type="component" value="Unplaced"/>
</dbReference>
<sequence length="1413" mass="158947">MAMTDFASIVAAQPPLPISAEMNMMLHNNIFEGRSYDTSKTDLIPHFSAATLQFLQKLSPSLQKAALSAIRKSPKSSSEVTQPKLTRDTTTSTTTTTATPPTTQSTTQFSSFQTTRSTTAQTASTLDSKQMHRFPLRKQKKITDNINSNNPATPPSFHWGDIEDDISPFWKDDYSDGSEVDTPGRVNRMGLISPSNSEDAGIVLLVAIFNLLAVVVYAAHRHVTNTPSLPPRVLDWQVQKVLDELVLRVHSSSGAAKLVARALPPGISSEGFGGRSINLTPQNGLQILHNAKDFMLKVASSPMASSNVNLPKDIYKPFTEIYSAVSGDLENILADEKNVSVTEFEEEGRHFSSSSDLGKPVWMQLALSASELNGVQWDGVLRTLTMLGRSRALISSQMMANALMNAVASPDGSARNLESNRLLKGIAELGEATLSKLPARTKRSYPQPASTAAEPDDSRIMMRTGVVYNAPSLAGAGGEVGEHWAHRWFSLVTRLAPVALDATTMYARAHREPTCLRSLLCTINFSWKKVGPLQAALTPLLSVLTSWALEDRMPHPLGESLAAVRSGWLGRNCAMLYPECSITQAPEDVVKQALTYFSRLEFSLAENSAPTPSAPRSDDSSYDLIMFDDNAGLASAPTEHQDKNPHHSRISEDQEVHKQGSSSFGTSSHINTHEQNSNQDSEHREPGNVEPEFEYQSHPHQQGDDTQSQNFEHSQGQIQRTNGNPDPGFDERMDGHSQDQDSYELYRKETYGPYISTNQVKNKSNPPAVDDHRIEDLIHNHKMHENEVERHDREPYQRASREDDGGQGWLREAMESRPGHGVISGVAREQQQQELQQQQQPQQTQLRPQQSHQQQPQQSHQQQPQQSHQQQPQQSHHHQPHQQQPQQSHQQQPQQSHQQEPQQSHQQQPQQSHQQEPQQSHQQQPQQSHQQQPQQSHQQQEPQQSHQQQPQQSHQQEPQQSHQQQPQQSHHHSHQSQLYERYDSPQKDDGEKNLATHSVIAGLDLQDTAVGRAEALVASGASKNKVGHREAFGELAIVSQSSSPAPAESFQRHQQEVHYVHHTDGPAQHLRHKLLIGDVNQNNNPLSRPARRQSLSFYKPSNLRHKVGAESKLQRNGDSESELKETSSKRKNAHQHRIELPLGRVFPKKIRVSNTGLKPRPLQPKSRFLFRSSGEVNTQNIHKSNMKFHEKRHPPRVIFKTTLNNQKRVELLNGVDNEMLNHQRKNSKLPSGLFSNLNSQNDAIITDPIQNSQDFPVKSLINFGDDSQLRRGTVLPSDERRDRNQDPSLTEGSPKYKYGLRRGLPAVTVENFGLPMEGKTRTSHLRQRTRPWFTYYNSNKYSKYPHKNTKKSSIALSPERTIHPPVEEFGPQDAITDELKNVLLYEYIRDQVKEQPKKNETDSENTTKPFNDE</sequence>
<evidence type="ECO:0000256" key="1">
    <source>
        <dbReference type="SAM" id="MobiDB-lite"/>
    </source>
</evidence>
<dbReference type="GO" id="GO:0061775">
    <property type="term" value="F:cohesin loader activity"/>
    <property type="evidence" value="ECO:0007669"/>
    <property type="project" value="InterPro"/>
</dbReference>
<dbReference type="GO" id="GO:0071169">
    <property type="term" value="P:establishment of protein localization to chromatin"/>
    <property type="evidence" value="ECO:0007669"/>
    <property type="project" value="TreeGrafter"/>
</dbReference>
<proteinExistence type="predicted"/>
<feature type="compositionally biased region" description="Polar residues" evidence="1">
    <location>
        <begin position="755"/>
        <end position="765"/>
    </location>
</feature>
<dbReference type="GeneID" id="108671863"/>
<dbReference type="GO" id="GO:0003682">
    <property type="term" value="F:chromatin binding"/>
    <property type="evidence" value="ECO:0007669"/>
    <property type="project" value="TreeGrafter"/>
</dbReference>
<feature type="region of interest" description="Disordered" evidence="1">
    <location>
        <begin position="634"/>
        <end position="991"/>
    </location>
</feature>
<dbReference type="GO" id="GO:0010468">
    <property type="term" value="P:regulation of gene expression"/>
    <property type="evidence" value="ECO:0007669"/>
    <property type="project" value="InterPro"/>
</dbReference>
<dbReference type="PANTHER" id="PTHR21704:SF18">
    <property type="entry name" value="NIPPED-B-LIKE PROTEIN"/>
    <property type="match status" value="1"/>
</dbReference>
<protein>
    <submittedName>
        <fullName evidence="3">Uncharacterized protein LOC108671863</fullName>
    </submittedName>
</protein>
<evidence type="ECO:0000313" key="2">
    <source>
        <dbReference type="Proteomes" id="UP000694843"/>
    </source>
</evidence>
<dbReference type="RefSeq" id="XP_047741187.1">
    <property type="nucleotide sequence ID" value="XM_047885231.1"/>
</dbReference>
<keyword evidence="2" id="KW-1185">Reference proteome</keyword>
<accession>A0A979FX86</accession>
<feature type="compositionally biased region" description="Polar residues" evidence="1">
    <location>
        <begin position="1404"/>
        <end position="1413"/>
    </location>
</feature>
<feature type="region of interest" description="Disordered" evidence="1">
    <location>
        <begin position="1080"/>
        <end position="1138"/>
    </location>
</feature>
<organism evidence="2 3">
    <name type="scientific">Hyalella azteca</name>
    <name type="common">Amphipod</name>
    <dbReference type="NCBI Taxonomy" id="294128"/>
    <lineage>
        <taxon>Eukaryota</taxon>
        <taxon>Metazoa</taxon>
        <taxon>Ecdysozoa</taxon>
        <taxon>Arthropoda</taxon>
        <taxon>Crustacea</taxon>
        <taxon>Multicrustacea</taxon>
        <taxon>Malacostraca</taxon>
        <taxon>Eumalacostraca</taxon>
        <taxon>Peracarida</taxon>
        <taxon>Amphipoda</taxon>
        <taxon>Senticaudata</taxon>
        <taxon>Talitrida</taxon>
        <taxon>Talitroidea</taxon>
        <taxon>Hyalellidae</taxon>
        <taxon>Hyalella</taxon>
    </lineage>
</organism>
<dbReference type="PANTHER" id="PTHR21704">
    <property type="entry name" value="NIPPED-B-LIKE PROTEIN DELANGIN SCC2-RELATED"/>
    <property type="match status" value="1"/>
</dbReference>
<feature type="compositionally biased region" description="Basic and acidic residues" evidence="1">
    <location>
        <begin position="1390"/>
        <end position="1401"/>
    </location>
</feature>
<evidence type="ECO:0000313" key="3">
    <source>
        <dbReference type="RefSeq" id="XP_047741187.1"/>
    </source>
</evidence>
<feature type="compositionally biased region" description="Basic and acidic residues" evidence="1">
    <location>
        <begin position="980"/>
        <end position="991"/>
    </location>
</feature>
<feature type="compositionally biased region" description="Basic and acidic residues" evidence="1">
    <location>
        <begin position="639"/>
        <end position="658"/>
    </location>
</feature>
<feature type="compositionally biased region" description="Basic and acidic residues" evidence="1">
    <location>
        <begin position="769"/>
        <end position="804"/>
    </location>
</feature>
<name>A0A979FX86_HYAAZ</name>
<feature type="compositionally biased region" description="Polar residues" evidence="1">
    <location>
        <begin position="75"/>
        <end position="84"/>
    </location>
</feature>
<feature type="compositionally biased region" description="Basic and acidic residues" evidence="1">
    <location>
        <begin position="1107"/>
        <end position="1128"/>
    </location>
</feature>
<dbReference type="InterPro" id="IPR033031">
    <property type="entry name" value="Scc2/Nipped-B"/>
</dbReference>
<dbReference type="GO" id="GO:0090694">
    <property type="term" value="C:Scc2-Scc4 cohesin loading complex"/>
    <property type="evidence" value="ECO:0007669"/>
    <property type="project" value="TreeGrafter"/>
</dbReference>
<dbReference type="GO" id="GO:0034087">
    <property type="term" value="P:establishment of mitotic sister chromatid cohesion"/>
    <property type="evidence" value="ECO:0007669"/>
    <property type="project" value="TreeGrafter"/>
</dbReference>
<feature type="compositionally biased region" description="Low complexity" evidence="1">
    <location>
        <begin position="88"/>
        <end position="125"/>
    </location>
</feature>
<gene>
    <name evidence="3" type="primary">LOC108671863</name>
</gene>
<feature type="compositionally biased region" description="Low complexity" evidence="1">
    <location>
        <begin position="881"/>
        <end position="968"/>
    </location>
</feature>
<feature type="compositionally biased region" description="Basic and acidic residues" evidence="1">
    <location>
        <begin position="729"/>
        <end position="750"/>
    </location>
</feature>
<feature type="region of interest" description="Disordered" evidence="1">
    <location>
        <begin position="1268"/>
        <end position="1297"/>
    </location>
</feature>
<feature type="compositionally biased region" description="Polar residues" evidence="1">
    <location>
        <begin position="659"/>
        <end position="679"/>
    </location>
</feature>
<feature type="region of interest" description="Disordered" evidence="1">
    <location>
        <begin position="69"/>
        <end position="128"/>
    </location>
</feature>